<reference evidence="1" key="1">
    <citation type="journal article" date="2019" name="Nat. Microbiol.">
        <title>Localized production of defence chemicals by intracellular symbionts of Haliclona sponges.</title>
        <authorList>
            <person name="Tianero M.D."/>
            <person name="Balaich J.N."/>
            <person name="Donia M.S."/>
        </authorList>
    </citation>
    <scope>NUCLEOTIDE SEQUENCE</scope>
    <source>
        <plasmid evidence="1">p-ren_Ren-Pal-02</plasmid>
        <plasmid evidence="2">p-ren_Ren-PNG-07060</plasmid>
        <plasmid evidence="3">p-ren_Ren-PNG-07113</plasmid>
    </source>
</reference>
<evidence type="ECO:0000313" key="2">
    <source>
        <dbReference type="EMBL" id="QCC21407.1"/>
    </source>
</evidence>
<dbReference type="EMBL" id="MK748464">
    <property type="protein sequence ID" value="QCC21407.1"/>
    <property type="molecule type" value="Genomic_DNA"/>
</dbReference>
<sequence>MGIHEEETCTLQHYRQIREMKEYRLIPFSFREYLGKDKRLSQTAKFTWIVLSDYSTFDPEFKVCMSSKVLASKIGKSKETARRALQELKTFGYIKTNLDNKSESCTTIWIRFPKEFVEKILIEIPNRSTSKRSNFKLIPTTHNAPLPKIEKNKLDLRLEPGCANTPMLSAKETGIKSQAQLEVKQKTRYPEFNQTTTDVLLRQSSQICVGGSSKMSHINTNNITNQESNKTYNNTNTDQIIDNTQPQTLLEKLLAVERLFKKFVKRANILQSQGLELASLKIAMWKPYSTWERHVLQAFFDIQKLSTKPWSASTAMTLKDKYDSYFQQAKASGLSPLQAARQTQLQFSNEQIESMNILQKAFEKLTDYLNPPPSASPESMSVSNEKVISLKLQPKISLSQAQASRLVKRLQIAYRNQQLQGESAKTDLNLLAEQLIFHAEHWVPNSIEFKTIDERVNIAINVALKRMKAGSWSAPYGWIKRHKQSETAIINP</sequence>
<keyword evidence="1" id="KW-0614">Plasmid</keyword>
<proteinExistence type="predicted"/>
<evidence type="ECO:0000313" key="1">
    <source>
        <dbReference type="EMBL" id="QCC21391.1"/>
    </source>
</evidence>
<evidence type="ECO:0000313" key="3">
    <source>
        <dbReference type="EMBL" id="QCC21423.1"/>
    </source>
</evidence>
<protein>
    <recommendedName>
        <fullName evidence="4">Helix-turn-helix domain-containing protein</fullName>
    </recommendedName>
</protein>
<dbReference type="EMBL" id="MK748463">
    <property type="protein sequence ID" value="QCC21391.1"/>
    <property type="molecule type" value="Genomic_DNA"/>
</dbReference>
<name>A0A4D6G5K0_9GAMM</name>
<accession>A0A4D6G5K0</accession>
<geneLocation type="plasmid" evidence="2">
    <name>p-ren_Ren-PNG-07060</name>
</geneLocation>
<evidence type="ECO:0008006" key="4">
    <source>
        <dbReference type="Google" id="ProtNLM"/>
    </source>
</evidence>
<dbReference type="Pfam" id="PF13730">
    <property type="entry name" value="HTH_36"/>
    <property type="match status" value="1"/>
</dbReference>
<geneLocation type="plasmid" evidence="3">
    <name>p-ren_Ren-PNG-07113</name>
</geneLocation>
<dbReference type="AlphaFoldDB" id="A0A4D6G5K0"/>
<geneLocation type="plasmid" evidence="1">
    <name>p-ren_Ren-Pal-02</name>
</geneLocation>
<dbReference type="EMBL" id="MK748465">
    <property type="protein sequence ID" value="QCC21423.1"/>
    <property type="molecule type" value="Genomic_DNA"/>
</dbReference>
<organism evidence="1">
    <name type="scientific">Candidatus Endohaliclona renieramycinifaciens</name>
    <dbReference type="NCBI Taxonomy" id="2565582"/>
    <lineage>
        <taxon>Bacteria</taxon>
        <taxon>Pseudomonadati</taxon>
        <taxon>Pseudomonadota</taxon>
        <taxon>Gammaproteobacteria</taxon>
        <taxon>Legionellales</taxon>
        <taxon>Candidatus Endohaliclona</taxon>
    </lineage>
</organism>